<name>S5UCX4_9BACT</name>
<dbReference type="InterPro" id="IPR041273">
    <property type="entry name" value="NAT_N"/>
</dbReference>
<dbReference type="Pfam" id="PF18082">
    <property type="entry name" value="NAT_N"/>
    <property type="match status" value="1"/>
</dbReference>
<organism evidence="3">
    <name type="scientific">uncultured bacterium esnapd15</name>
    <dbReference type="NCBI Taxonomy" id="1366595"/>
    <lineage>
        <taxon>Bacteria</taxon>
        <taxon>environmental samples</taxon>
    </lineage>
</organism>
<evidence type="ECO:0000259" key="2">
    <source>
        <dbReference type="Pfam" id="PF18164"/>
    </source>
</evidence>
<sequence length="326" mass="36957">MDSETVHTTLKLPERAKGWLAELERLGPPPEPMRLPQGDEARELLRRLAVSELDAEEIVAAIPDPDRDPALWWLLEHAHHEIVRHMGDYKAQLRGGPPLPQEAGDTARYFYVYVFLATVPAVRRFHADRGIPDAIGWESLAQLGELVAVHRRKYGVGGMNMQWWTAYLLRGIVYRLGRFQFSLAVGSDGTPHLGLHIPEEGGPLLPEVYADSLRRARPFFDKHFPEHGARITSGTSWMLDPQLKEYLPEDSHIVQLSRFWTLTDSEPGPGDAALEHGDDSILEFVFRYNGQPLDDLPQRTSMERAVVAHLKAGRHWHMRTGWTALP</sequence>
<accession>S5UCX4</accession>
<dbReference type="InterPro" id="IPR041644">
    <property type="entry name" value="GNAT_C"/>
</dbReference>
<proteinExistence type="predicted"/>
<evidence type="ECO:0000313" key="3">
    <source>
        <dbReference type="EMBL" id="AGS49777.1"/>
    </source>
</evidence>
<reference evidence="3" key="1">
    <citation type="journal article" date="2013" name="Proc. Natl. Acad. Sci. U.S.A.">
        <title>Mapping gene clusters within arrayed metagenomic libraries to expand the structural diversity of biomedically relevant natural products.</title>
        <authorList>
            <person name="Owen J.G."/>
            <person name="Reddy B.V."/>
            <person name="Ternei M.A."/>
            <person name="Charlop-Powers Z."/>
            <person name="Calle P.Y."/>
            <person name="Kim J.H."/>
            <person name="Brady S.F."/>
        </authorList>
    </citation>
    <scope>NUCLEOTIDE SEQUENCE</scope>
</reference>
<protein>
    <recommendedName>
        <fullName evidence="4">Acyltransferase</fullName>
    </recommendedName>
</protein>
<dbReference type="Gene3D" id="3.40.630.120">
    <property type="match status" value="1"/>
</dbReference>
<dbReference type="EMBL" id="KF264554">
    <property type="protein sequence ID" value="AGS49777.1"/>
    <property type="molecule type" value="Genomic_DNA"/>
</dbReference>
<feature type="domain" description="GNAT-like C-terminal" evidence="2">
    <location>
        <begin position="173"/>
        <end position="322"/>
    </location>
</feature>
<feature type="domain" description="N-acyltransferase N-terminal" evidence="1">
    <location>
        <begin position="39"/>
        <end position="171"/>
    </location>
</feature>
<evidence type="ECO:0008006" key="4">
    <source>
        <dbReference type="Google" id="ProtNLM"/>
    </source>
</evidence>
<evidence type="ECO:0000259" key="1">
    <source>
        <dbReference type="Pfam" id="PF18082"/>
    </source>
</evidence>
<dbReference type="Pfam" id="PF18164">
    <property type="entry name" value="GNAT_C"/>
    <property type="match status" value="1"/>
</dbReference>
<dbReference type="AlphaFoldDB" id="S5UCX4"/>